<dbReference type="Gene3D" id="1.10.3090.10">
    <property type="entry name" value="cca-adding enzyme, domain 2"/>
    <property type="match status" value="1"/>
</dbReference>
<keyword evidence="3" id="KW-0548">Nucleotidyltransferase</keyword>
<reference evidence="6" key="1">
    <citation type="journal article" date="2019" name="bioRxiv">
        <title>The Genome of the Zebra Mussel, Dreissena polymorpha: A Resource for Invasive Species Research.</title>
        <authorList>
            <person name="McCartney M.A."/>
            <person name="Auch B."/>
            <person name="Kono T."/>
            <person name="Mallez S."/>
            <person name="Zhang Y."/>
            <person name="Obille A."/>
            <person name="Becker A."/>
            <person name="Abrahante J.E."/>
            <person name="Garbe J."/>
            <person name="Badalamenti J.P."/>
            <person name="Herman A."/>
            <person name="Mangelson H."/>
            <person name="Liachko I."/>
            <person name="Sullivan S."/>
            <person name="Sone E.D."/>
            <person name="Koren S."/>
            <person name="Silverstein K.A.T."/>
            <person name="Beckman K.B."/>
            <person name="Gohl D.M."/>
        </authorList>
    </citation>
    <scope>NUCLEOTIDE SEQUENCE</scope>
    <source>
        <strain evidence="6">Duluth1</strain>
        <tissue evidence="6">Whole animal</tissue>
    </source>
</reference>
<evidence type="ECO:0000256" key="3">
    <source>
        <dbReference type="ARBA" id="ARBA00022695"/>
    </source>
</evidence>
<keyword evidence="2" id="KW-0819">tRNA processing</keyword>
<dbReference type="GO" id="GO:0005739">
    <property type="term" value="C:mitochondrion"/>
    <property type="evidence" value="ECO:0007669"/>
    <property type="project" value="TreeGrafter"/>
</dbReference>
<evidence type="ECO:0000256" key="1">
    <source>
        <dbReference type="ARBA" id="ARBA00001946"/>
    </source>
</evidence>
<keyword evidence="4" id="KW-0479">Metal-binding</keyword>
<evidence type="ECO:0000256" key="4">
    <source>
        <dbReference type="ARBA" id="ARBA00022723"/>
    </source>
</evidence>
<dbReference type="PANTHER" id="PTHR46173">
    <property type="entry name" value="CCA TRNA NUCLEOTIDYLTRANSFERASE 1, MITOCHONDRIAL"/>
    <property type="match status" value="1"/>
</dbReference>
<dbReference type="AlphaFoldDB" id="A0A9D4LJW3"/>
<evidence type="ECO:0000313" key="6">
    <source>
        <dbReference type="EMBL" id="KAH3859189.1"/>
    </source>
</evidence>
<dbReference type="PANTHER" id="PTHR46173:SF1">
    <property type="entry name" value="CCA TRNA NUCLEOTIDYLTRANSFERASE 1, MITOCHONDRIAL"/>
    <property type="match status" value="1"/>
</dbReference>
<comment type="cofactor">
    <cofactor evidence="1">
        <name>Mg(2+)</name>
        <dbReference type="ChEBI" id="CHEBI:18420"/>
    </cofactor>
</comment>
<keyword evidence="7" id="KW-1185">Reference proteome</keyword>
<dbReference type="SUPFAM" id="SSF81891">
    <property type="entry name" value="Poly A polymerase C-terminal region-like"/>
    <property type="match status" value="1"/>
</dbReference>
<evidence type="ECO:0000256" key="2">
    <source>
        <dbReference type="ARBA" id="ARBA00022694"/>
    </source>
</evidence>
<protein>
    <submittedName>
        <fullName evidence="6">Uncharacterized protein</fullName>
    </submittedName>
</protein>
<dbReference type="InterPro" id="IPR050264">
    <property type="entry name" value="Bact_CCA-adding_enz_type3_sf"/>
</dbReference>
<gene>
    <name evidence="6" type="ORF">DPMN_101905</name>
</gene>
<dbReference type="EMBL" id="JAIWYP010000003">
    <property type="protein sequence ID" value="KAH3859189.1"/>
    <property type="molecule type" value="Genomic_DNA"/>
</dbReference>
<evidence type="ECO:0000256" key="5">
    <source>
        <dbReference type="ARBA" id="ARBA00022842"/>
    </source>
</evidence>
<dbReference type="GO" id="GO:0000049">
    <property type="term" value="F:tRNA binding"/>
    <property type="evidence" value="ECO:0007669"/>
    <property type="project" value="TreeGrafter"/>
</dbReference>
<evidence type="ECO:0000313" key="7">
    <source>
        <dbReference type="Proteomes" id="UP000828390"/>
    </source>
</evidence>
<keyword evidence="3" id="KW-0808">Transferase</keyword>
<dbReference type="GO" id="GO:0046872">
    <property type="term" value="F:metal ion binding"/>
    <property type="evidence" value="ECO:0007669"/>
    <property type="project" value="UniProtKB-KW"/>
</dbReference>
<accession>A0A9D4LJW3</accession>
<proteinExistence type="predicted"/>
<keyword evidence="5" id="KW-0460">Magnesium</keyword>
<dbReference type="Proteomes" id="UP000828390">
    <property type="component" value="Unassembled WGS sequence"/>
</dbReference>
<comment type="caution">
    <text evidence="6">The sequence shown here is derived from an EMBL/GenBank/DDBJ whole genome shotgun (WGS) entry which is preliminary data.</text>
</comment>
<name>A0A9D4LJW3_DREPO</name>
<dbReference type="GO" id="GO:0016779">
    <property type="term" value="F:nucleotidyltransferase activity"/>
    <property type="evidence" value="ECO:0007669"/>
    <property type="project" value="UniProtKB-KW"/>
</dbReference>
<sequence length="130" mass="15165">MNKRLKVSTDELKTCLFVVMYRDQSPGENVMQYYQHLIASLAGKENKPHERVVELLKYKGMGETRKAIETWNMPRFPISGKDLLEMNVKKGPVFSKALGELRRRWIESDFQMTREELLDTIGEVLSDIRS</sequence>
<dbReference type="GO" id="GO:0001680">
    <property type="term" value="P:tRNA 3'-terminal CCA addition"/>
    <property type="evidence" value="ECO:0007669"/>
    <property type="project" value="TreeGrafter"/>
</dbReference>
<organism evidence="6 7">
    <name type="scientific">Dreissena polymorpha</name>
    <name type="common">Zebra mussel</name>
    <name type="synonym">Mytilus polymorpha</name>
    <dbReference type="NCBI Taxonomy" id="45954"/>
    <lineage>
        <taxon>Eukaryota</taxon>
        <taxon>Metazoa</taxon>
        <taxon>Spiralia</taxon>
        <taxon>Lophotrochozoa</taxon>
        <taxon>Mollusca</taxon>
        <taxon>Bivalvia</taxon>
        <taxon>Autobranchia</taxon>
        <taxon>Heteroconchia</taxon>
        <taxon>Euheterodonta</taxon>
        <taxon>Imparidentia</taxon>
        <taxon>Neoheterodontei</taxon>
        <taxon>Myida</taxon>
        <taxon>Dreissenoidea</taxon>
        <taxon>Dreissenidae</taxon>
        <taxon>Dreissena</taxon>
    </lineage>
</organism>
<reference evidence="6" key="2">
    <citation type="submission" date="2020-11" db="EMBL/GenBank/DDBJ databases">
        <authorList>
            <person name="McCartney M.A."/>
            <person name="Auch B."/>
            <person name="Kono T."/>
            <person name="Mallez S."/>
            <person name="Becker A."/>
            <person name="Gohl D.M."/>
            <person name="Silverstein K.A.T."/>
            <person name="Koren S."/>
            <person name="Bechman K.B."/>
            <person name="Herman A."/>
            <person name="Abrahante J.E."/>
            <person name="Garbe J."/>
        </authorList>
    </citation>
    <scope>NUCLEOTIDE SEQUENCE</scope>
    <source>
        <strain evidence="6">Duluth1</strain>
        <tissue evidence="6">Whole animal</tissue>
    </source>
</reference>
<dbReference type="GO" id="GO:1990180">
    <property type="term" value="P:mitochondrial tRNA 3'-end processing"/>
    <property type="evidence" value="ECO:0007669"/>
    <property type="project" value="TreeGrafter"/>
</dbReference>